<feature type="region of interest" description="Disordered" evidence="7">
    <location>
        <begin position="396"/>
        <end position="423"/>
    </location>
</feature>
<dbReference type="InterPro" id="IPR028084">
    <property type="entry name" value="FNIP_N_dom"/>
</dbReference>
<accession>A0A9N8V2X1</accession>
<keyword evidence="10" id="KW-1185">Reference proteome</keyword>
<evidence type="ECO:0000259" key="8">
    <source>
        <dbReference type="PROSITE" id="PS51836"/>
    </source>
</evidence>
<evidence type="ECO:0000256" key="4">
    <source>
        <dbReference type="ARBA" id="ARBA00022490"/>
    </source>
</evidence>
<dbReference type="GO" id="GO:0005737">
    <property type="term" value="C:cytoplasm"/>
    <property type="evidence" value="ECO:0007669"/>
    <property type="project" value="UniProtKB-SubCell"/>
</dbReference>
<feature type="region of interest" description="Disordered" evidence="7">
    <location>
        <begin position="793"/>
        <end position="831"/>
    </location>
</feature>
<dbReference type="AlphaFoldDB" id="A0A9N8V2X1"/>
<feature type="compositionally biased region" description="Low complexity" evidence="7">
    <location>
        <begin position="810"/>
        <end position="823"/>
    </location>
</feature>
<dbReference type="PROSITE" id="PS51836">
    <property type="entry name" value="DENN_FNIP12"/>
    <property type="match status" value="1"/>
</dbReference>
<feature type="region of interest" description="Disordered" evidence="7">
    <location>
        <begin position="1"/>
        <end position="64"/>
    </location>
</feature>
<dbReference type="PANTHER" id="PTHR21634:SF9">
    <property type="entry name" value="RE13835P"/>
    <property type="match status" value="1"/>
</dbReference>
<evidence type="ECO:0000256" key="7">
    <source>
        <dbReference type="SAM" id="MobiDB-lite"/>
    </source>
</evidence>
<feature type="compositionally biased region" description="Polar residues" evidence="7">
    <location>
        <begin position="9"/>
        <end position="49"/>
    </location>
</feature>
<feature type="compositionally biased region" description="Basic and acidic residues" evidence="7">
    <location>
        <begin position="871"/>
        <end position="881"/>
    </location>
</feature>
<keyword evidence="5" id="KW-0472">Membrane</keyword>
<dbReference type="Pfam" id="PF14636">
    <property type="entry name" value="FNIP_N"/>
    <property type="match status" value="1"/>
</dbReference>
<dbReference type="InterPro" id="IPR028086">
    <property type="entry name" value="FNIP_C_dom"/>
</dbReference>
<name>A0A9N8V2X1_FUNMO</name>
<evidence type="ECO:0000256" key="2">
    <source>
        <dbReference type="ARBA" id="ARBA00004656"/>
    </source>
</evidence>
<organism evidence="9 10">
    <name type="scientific">Funneliformis mosseae</name>
    <name type="common">Endomycorrhizal fungus</name>
    <name type="synonym">Glomus mosseae</name>
    <dbReference type="NCBI Taxonomy" id="27381"/>
    <lineage>
        <taxon>Eukaryota</taxon>
        <taxon>Fungi</taxon>
        <taxon>Fungi incertae sedis</taxon>
        <taxon>Mucoromycota</taxon>
        <taxon>Glomeromycotina</taxon>
        <taxon>Glomeromycetes</taxon>
        <taxon>Glomerales</taxon>
        <taxon>Glomeraceae</taxon>
        <taxon>Funneliformis</taxon>
    </lineage>
</organism>
<evidence type="ECO:0000256" key="6">
    <source>
        <dbReference type="ARBA" id="ARBA00023228"/>
    </source>
</evidence>
<evidence type="ECO:0000256" key="1">
    <source>
        <dbReference type="ARBA" id="ARBA00004496"/>
    </source>
</evidence>
<dbReference type="EMBL" id="CAJVPP010000019">
    <property type="protein sequence ID" value="CAG8435269.1"/>
    <property type="molecule type" value="Genomic_DNA"/>
</dbReference>
<evidence type="ECO:0000313" key="10">
    <source>
        <dbReference type="Proteomes" id="UP000789375"/>
    </source>
</evidence>
<comment type="subcellular location">
    <subcellularLocation>
        <location evidence="1">Cytoplasm</location>
    </subcellularLocation>
    <subcellularLocation>
        <location evidence="2">Lysosome membrane</location>
    </subcellularLocation>
</comment>
<dbReference type="Proteomes" id="UP000789375">
    <property type="component" value="Unassembled WGS sequence"/>
</dbReference>
<dbReference type="PRINTS" id="PR02073">
    <property type="entry name" value="FOLLICULNIP1"/>
</dbReference>
<gene>
    <name evidence="9" type="ORF">FMOSSE_LOCUS229</name>
</gene>
<feature type="compositionally biased region" description="Polar residues" evidence="7">
    <location>
        <begin position="320"/>
        <end position="338"/>
    </location>
</feature>
<feature type="region of interest" description="Disordered" evidence="7">
    <location>
        <begin position="302"/>
        <end position="338"/>
    </location>
</feature>
<dbReference type="PANTHER" id="PTHR21634">
    <property type="entry name" value="RE13835P"/>
    <property type="match status" value="1"/>
</dbReference>
<dbReference type="Pfam" id="PF14638">
    <property type="entry name" value="FNIP_C"/>
    <property type="match status" value="1"/>
</dbReference>
<feature type="domain" description="UDENN FNIP1/2-type" evidence="8">
    <location>
        <begin position="241"/>
        <end position="1089"/>
    </location>
</feature>
<comment type="caution">
    <text evidence="9">The sequence shown here is derived from an EMBL/GenBank/DDBJ whole genome shotgun (WGS) entry which is preliminary data.</text>
</comment>
<evidence type="ECO:0000256" key="3">
    <source>
        <dbReference type="ARBA" id="ARBA00007541"/>
    </source>
</evidence>
<evidence type="ECO:0000256" key="5">
    <source>
        <dbReference type="ARBA" id="ARBA00023136"/>
    </source>
</evidence>
<protein>
    <submittedName>
        <fullName evidence="9">1913_t:CDS:1</fullName>
    </submittedName>
</protein>
<dbReference type="Pfam" id="PF14637">
    <property type="entry name" value="FNIP_M"/>
    <property type="match status" value="1"/>
</dbReference>
<evidence type="ECO:0000313" key="9">
    <source>
        <dbReference type="EMBL" id="CAG8435269.1"/>
    </source>
</evidence>
<feature type="compositionally biased region" description="Low complexity" evidence="7">
    <location>
        <begin position="398"/>
        <end position="423"/>
    </location>
</feature>
<dbReference type="GO" id="GO:0042030">
    <property type="term" value="F:ATPase inhibitor activity"/>
    <property type="evidence" value="ECO:0007669"/>
    <property type="project" value="TreeGrafter"/>
</dbReference>
<feature type="region of interest" description="Disordered" evidence="7">
    <location>
        <begin position="861"/>
        <end position="881"/>
    </location>
</feature>
<keyword evidence="4" id="KW-0963">Cytoplasm</keyword>
<dbReference type="InterPro" id="IPR037545">
    <property type="entry name" value="DENN_FNIP1/2"/>
</dbReference>
<dbReference type="GO" id="GO:0051087">
    <property type="term" value="F:protein-folding chaperone binding"/>
    <property type="evidence" value="ECO:0007669"/>
    <property type="project" value="TreeGrafter"/>
</dbReference>
<proteinExistence type="inferred from homology"/>
<dbReference type="InterPro" id="IPR028085">
    <property type="entry name" value="FNIP_mid_dom"/>
</dbReference>
<comment type="similarity">
    <text evidence="3">Belongs to the FNIP family.</text>
</comment>
<keyword evidence="6" id="KW-0458">Lysosome</keyword>
<sequence length="1089" mass="122269">MLKPRRNDSGSTTESVNISPSNSPRISLQNAISEPVTSVSTENKTENSTIIDKPLPPDPPIKTAQNEEEELPIPPEFIDHYADVKVKWQKMDDEPLIYRDKFIAITKTYLYIFNYYIPDGRDKAIPMTSIKNVQTDEEAKISDLAHQKWGAGSIDLWWAKDFGRWKGHDLCIIVTVDHGLVKRKGFTLENIEGLYLLKKAWKTAKDKMLQKLFRTKPTNKDVEDSNTRALLEADSWSPPSFNSNQIRVILCQDTGDKAKLTLYDSAIPVTSNSSERPTSELSSSWSGVGFFLPKSSSAINIKSNNPVNTTDSDNKRKSFDSINKSSIKTLPPSMNRSSHTLLSQRKTAHNIDLIGEMMFGAVPLSYKGMTTKIHFIKSPKPQILLTKLFSISPADFESNSPGRRSSFSSMSSDTSVSSSTQGSLAINNELRNITRQKFGSSSIYFDDHSESSDDDSFRFIPNYSSSPSFFHPGPPILGLRTNDISVYSTSSLSTSPRNNFTNRRMRRYSQTSMENGIFNPTPLPGSIARLESLTSRLDPLNNSNLSLKHPSRSMMYAIGVVITLENNATLEEFIFSHFALLENRLHQLHSTAFRLLCHFLKKSSPSSSINGPNSIFNPTNRRISVASLSPLMLQNEQIWLDAVLRFKTSFCQLYSTPRIQEPLWLNMSTFPQQRSKLAKSLLTELTFLLENFDKESNSFISTLISSVLMYHLAWVSTVAPIADVEERNGKNLFYDPLWAQLGDLYGSIGTPSIMSRTIIVGTDVNTVRRILFVLSYFIRCNEVYERMEHMISTESQSEEQVDPENNNIGSKSSSSEDTSNSNSLDENKSDNRRKSVNLDLSFDNFTDNLLEVPMPRSQTSTIIPDVSSYETRNENDEPSSKKLPYRADELFLKSYGRSLMVGCCDTYMSDFVLMGLPKLGEFQESLENAAAIFSRPSFKIRLHFGAVEYIASCDAYGSRHVIGNSTVTVDGDHIRNGAGYFLPLHTSNYIYAMLHQCKDLYTTMGMPAESCLEYMEDHLRLLYYKAVMYKKLFSSSLPTSTATGTSPSIASPSIYMPPSSVDHVPLDILDVIGLQKSDIPLVKAINSTF</sequence>
<dbReference type="InterPro" id="IPR026156">
    <property type="entry name" value="FNIP_fam"/>
</dbReference>
<reference evidence="9" key="1">
    <citation type="submission" date="2021-06" db="EMBL/GenBank/DDBJ databases">
        <authorList>
            <person name="Kallberg Y."/>
            <person name="Tangrot J."/>
            <person name="Rosling A."/>
        </authorList>
    </citation>
    <scope>NUCLEOTIDE SEQUENCE</scope>
    <source>
        <strain evidence="9">87-6 pot B 2015</strain>
    </source>
</reference>